<gene>
    <name evidence="1" type="ORF">KQI88_09975</name>
</gene>
<organism evidence="1 2">
    <name type="scientific">Alkaliphilus flagellatus</name>
    <dbReference type="NCBI Taxonomy" id="2841507"/>
    <lineage>
        <taxon>Bacteria</taxon>
        <taxon>Bacillati</taxon>
        <taxon>Bacillota</taxon>
        <taxon>Clostridia</taxon>
        <taxon>Peptostreptococcales</taxon>
        <taxon>Natronincolaceae</taxon>
        <taxon>Alkaliphilus</taxon>
    </lineage>
</organism>
<reference evidence="1 2" key="1">
    <citation type="submission" date="2021-06" db="EMBL/GenBank/DDBJ databases">
        <authorList>
            <person name="Sun Q."/>
            <person name="Li D."/>
        </authorList>
    </citation>
    <scope>NUCLEOTIDE SEQUENCE [LARGE SCALE GENOMIC DNA]</scope>
    <source>
        <strain evidence="1 2">MSJ-5</strain>
    </source>
</reference>
<sequence length="60" mass="7061">MAKKKNGEITNTLFAKEQILRSKSINYSRDVLSILLEEEKTYSLDEVNDLVKKFKERKVK</sequence>
<dbReference type="RefSeq" id="WP_216417001.1">
    <property type="nucleotide sequence ID" value="NZ_JAHLQK010000003.1"/>
</dbReference>
<dbReference type="EMBL" id="JAHLQK010000003">
    <property type="protein sequence ID" value="MBU5676746.1"/>
    <property type="molecule type" value="Genomic_DNA"/>
</dbReference>
<name>A0ABS6G2N6_9FIRM</name>
<evidence type="ECO:0000313" key="1">
    <source>
        <dbReference type="EMBL" id="MBU5676746.1"/>
    </source>
</evidence>
<comment type="caution">
    <text evidence="1">The sequence shown here is derived from an EMBL/GenBank/DDBJ whole genome shotgun (WGS) entry which is preliminary data.</text>
</comment>
<evidence type="ECO:0000313" key="2">
    <source>
        <dbReference type="Proteomes" id="UP000779508"/>
    </source>
</evidence>
<proteinExistence type="predicted"/>
<dbReference type="Proteomes" id="UP000779508">
    <property type="component" value="Unassembled WGS sequence"/>
</dbReference>
<keyword evidence="2" id="KW-1185">Reference proteome</keyword>
<evidence type="ECO:0008006" key="3">
    <source>
        <dbReference type="Google" id="ProtNLM"/>
    </source>
</evidence>
<protein>
    <recommendedName>
        <fullName evidence="3">Phage protein</fullName>
    </recommendedName>
</protein>
<accession>A0ABS6G2N6</accession>